<evidence type="ECO:0000256" key="8">
    <source>
        <dbReference type="ARBA" id="ARBA00022670"/>
    </source>
</evidence>
<evidence type="ECO:0000259" key="11">
    <source>
        <dbReference type="Pfam" id="PF00561"/>
    </source>
</evidence>
<evidence type="ECO:0000256" key="6">
    <source>
        <dbReference type="ARBA" id="ARBA00022438"/>
    </source>
</evidence>
<evidence type="ECO:0000256" key="7">
    <source>
        <dbReference type="ARBA" id="ARBA00022490"/>
    </source>
</evidence>
<dbReference type="Gene3D" id="3.40.50.1820">
    <property type="entry name" value="alpha/beta hydrolase"/>
    <property type="match status" value="1"/>
</dbReference>
<comment type="catalytic activity">
    <reaction evidence="1">
        <text>Release of N-terminal proline from a peptide.</text>
        <dbReference type="EC" id="3.4.11.5"/>
    </reaction>
</comment>
<comment type="similarity">
    <text evidence="3">Belongs to the peptidase S33 family.</text>
</comment>
<keyword evidence="14" id="KW-1185">Reference proteome</keyword>
<dbReference type="PRINTS" id="PR00793">
    <property type="entry name" value="PROAMNOPTASE"/>
</dbReference>
<comment type="subcellular location">
    <subcellularLocation>
        <location evidence="2">Cytoplasm</location>
    </subcellularLocation>
</comment>
<dbReference type="EC" id="3.4.11.5" evidence="4"/>
<gene>
    <name evidence="13" type="ORF">MJO52_02400</name>
</gene>
<proteinExistence type="inferred from homology"/>
<keyword evidence="9 13" id="KW-0378">Hydrolase</keyword>
<keyword evidence="7" id="KW-0963">Cytoplasm</keyword>
<protein>
    <recommendedName>
        <fullName evidence="5">Proline iminopeptidase</fullName>
        <ecNumber evidence="4">3.4.11.5</ecNumber>
    </recommendedName>
    <alternativeName>
        <fullName evidence="10">Prolyl aminopeptidase</fullName>
    </alternativeName>
</protein>
<dbReference type="PANTHER" id="PTHR43722">
    <property type="entry name" value="PROLINE IMINOPEPTIDASE"/>
    <property type="match status" value="1"/>
</dbReference>
<accession>A0ABY4VCJ4</accession>
<dbReference type="RefSeq" id="WP_252084397.1">
    <property type="nucleotide sequence ID" value="NZ_CP092418.1"/>
</dbReference>
<evidence type="ECO:0000313" key="13">
    <source>
        <dbReference type="EMBL" id="USD22009.1"/>
    </source>
</evidence>
<dbReference type="SUPFAM" id="SSF53474">
    <property type="entry name" value="alpha/beta-Hydrolases"/>
    <property type="match status" value="1"/>
</dbReference>
<evidence type="ECO:0000313" key="14">
    <source>
        <dbReference type="Proteomes" id="UP001055658"/>
    </source>
</evidence>
<evidence type="ECO:0000256" key="3">
    <source>
        <dbReference type="ARBA" id="ARBA00010088"/>
    </source>
</evidence>
<evidence type="ECO:0000256" key="4">
    <source>
        <dbReference type="ARBA" id="ARBA00012568"/>
    </source>
</evidence>
<name>A0ABY4VCJ4_9GAMM</name>
<dbReference type="InterPro" id="IPR002410">
    <property type="entry name" value="Peptidase_S33"/>
</dbReference>
<dbReference type="EMBL" id="CP092418">
    <property type="protein sequence ID" value="USD22009.1"/>
    <property type="molecule type" value="Genomic_DNA"/>
</dbReference>
<dbReference type="InterPro" id="IPR029058">
    <property type="entry name" value="AB_hydrolase_fold"/>
</dbReference>
<dbReference type="InterPro" id="IPR005944">
    <property type="entry name" value="Pro_iminopeptidase"/>
</dbReference>
<dbReference type="Pfam" id="PF08386">
    <property type="entry name" value="Abhydrolase_4"/>
    <property type="match status" value="1"/>
</dbReference>
<feature type="domain" description="AB hydrolase-1" evidence="11">
    <location>
        <begin position="74"/>
        <end position="210"/>
    </location>
</feature>
<evidence type="ECO:0000256" key="5">
    <source>
        <dbReference type="ARBA" id="ARBA00021843"/>
    </source>
</evidence>
<evidence type="ECO:0000256" key="9">
    <source>
        <dbReference type="ARBA" id="ARBA00022801"/>
    </source>
</evidence>
<reference evidence="13" key="1">
    <citation type="submission" date="2022-02" db="EMBL/GenBank/DDBJ databases">
        <title>Coral-associated bacteria.</title>
        <authorList>
            <person name="Tang K."/>
            <person name="Wang X."/>
        </authorList>
    </citation>
    <scope>NUCLEOTIDE SEQUENCE</scope>
    <source>
        <strain evidence="13">SCSIO 43006</strain>
    </source>
</reference>
<evidence type="ECO:0000256" key="1">
    <source>
        <dbReference type="ARBA" id="ARBA00001585"/>
    </source>
</evidence>
<dbReference type="InterPro" id="IPR013595">
    <property type="entry name" value="Pept_S33_TAP-like_C"/>
</dbReference>
<evidence type="ECO:0000259" key="12">
    <source>
        <dbReference type="Pfam" id="PF08386"/>
    </source>
</evidence>
<dbReference type="GO" id="GO:0016787">
    <property type="term" value="F:hydrolase activity"/>
    <property type="evidence" value="ECO:0007669"/>
    <property type="project" value="UniProtKB-KW"/>
</dbReference>
<dbReference type="InterPro" id="IPR000073">
    <property type="entry name" value="AB_hydrolase_1"/>
</dbReference>
<dbReference type="Pfam" id="PF00561">
    <property type="entry name" value="Abhydrolase_1"/>
    <property type="match status" value="1"/>
</dbReference>
<keyword evidence="8" id="KW-0645">Protease</keyword>
<organism evidence="13 14">
    <name type="scientific">Microbulbifer variabilis</name>
    <dbReference type="NCBI Taxonomy" id="266805"/>
    <lineage>
        <taxon>Bacteria</taxon>
        <taxon>Pseudomonadati</taxon>
        <taxon>Pseudomonadota</taxon>
        <taxon>Gammaproteobacteria</taxon>
        <taxon>Cellvibrionales</taxon>
        <taxon>Microbulbiferaceae</taxon>
        <taxon>Microbulbifer</taxon>
    </lineage>
</organism>
<dbReference type="PANTHER" id="PTHR43722:SF1">
    <property type="entry name" value="PROLINE IMINOPEPTIDASE"/>
    <property type="match status" value="1"/>
</dbReference>
<evidence type="ECO:0000256" key="2">
    <source>
        <dbReference type="ARBA" id="ARBA00004496"/>
    </source>
</evidence>
<evidence type="ECO:0000256" key="10">
    <source>
        <dbReference type="ARBA" id="ARBA00029605"/>
    </source>
</evidence>
<dbReference type="Proteomes" id="UP001055658">
    <property type="component" value="Chromosome"/>
</dbReference>
<sequence>MLGVNSLRTAIAILSVLLLAPVITAKELSNTQECYLDGWRHPLRCERISVGHGDSKVNLAVFVSPALDETQREPLYLLAGGPGQAASGLIPLLHTFRKINQNRAIVMVDRRGTGHSRSFDCGIDRHTPMDLSLISKELKQCYLQQATFANSLSSRQAVEDLEKVRKYFNHKQISLWGGSWGTRTALLYQQWHPNSLKTLVLDAVAPIDTKVFLSAAAAEDAIQILMRDCSLELSCSKFGNWREVLDKLLSQWDESKSMDFPDPVTGKPMKHSMSRWVLQNTIRAALYSPEAAAQLPFAIQQAGLGNYYPLAGITGLFPESALGMFLGLTLSIACAEELSRISEEEILADTNGSFAGNAFLEIFERGCEVWPVADRSYAKPQHREHPVLLISGEADPITPPRYAEKQLGYLTNKQHLIIASGGHINSMRGCVPQLIEEFLDSSGKELATTCVDEIHRPPFVSGIYGPEIMQRVAPTTTSGKLGENAL</sequence>
<feature type="domain" description="Peptidase S33 tripeptidyl aminopeptidase-like C-terminal" evidence="12">
    <location>
        <begin position="354"/>
        <end position="442"/>
    </location>
</feature>
<keyword evidence="6" id="KW-0031">Aminopeptidase</keyword>